<evidence type="ECO:0000313" key="3">
    <source>
        <dbReference type="Proteomes" id="UP000250234"/>
    </source>
</evidence>
<reference evidence="2 3" key="1">
    <citation type="submission" date="2018-06" db="EMBL/GenBank/DDBJ databases">
        <authorList>
            <consortium name="Pathogen Informatics"/>
            <person name="Doyle S."/>
        </authorList>
    </citation>
    <scope>NUCLEOTIDE SEQUENCE [LARGE SCALE GENOMIC DNA]</scope>
    <source>
        <strain evidence="2 3">NCTC8081</strain>
    </source>
</reference>
<dbReference type="Proteomes" id="UP000250234">
    <property type="component" value="Unassembled WGS sequence"/>
</dbReference>
<proteinExistence type="predicted"/>
<accession>A0A2X3KHD8</accession>
<name>A0A2X3KHD8_CLOPF</name>
<feature type="domain" description="LHH" evidence="1">
    <location>
        <begin position="162"/>
        <end position="240"/>
    </location>
</feature>
<dbReference type="AlphaFoldDB" id="A0A2X3KHD8"/>
<dbReference type="InterPro" id="IPR026834">
    <property type="entry name" value="LHH"/>
</dbReference>
<gene>
    <name evidence="2" type="ORF">NCTC8081_03476</name>
</gene>
<evidence type="ECO:0000313" key="2">
    <source>
        <dbReference type="EMBL" id="SQC85679.1"/>
    </source>
</evidence>
<dbReference type="Pfam" id="PF14411">
    <property type="entry name" value="LHH"/>
    <property type="match status" value="1"/>
</dbReference>
<evidence type="ECO:0000259" key="1">
    <source>
        <dbReference type="Pfam" id="PF14411"/>
    </source>
</evidence>
<organism evidence="2 3">
    <name type="scientific">Clostridium perfringens</name>
    <dbReference type="NCBI Taxonomy" id="1502"/>
    <lineage>
        <taxon>Bacteria</taxon>
        <taxon>Bacillati</taxon>
        <taxon>Bacillota</taxon>
        <taxon>Clostridia</taxon>
        <taxon>Eubacteriales</taxon>
        <taxon>Clostridiaceae</taxon>
        <taxon>Clostridium</taxon>
    </lineage>
</organism>
<sequence length="242" mass="27652">MNKNGFDIEYEWKLMDHDNRYHLSPVANYDNYVALKRASAIQLTPKDLLSLLISFSPIDAAKDFLDFVCGKDIITGDKINRGALFACIFLPGVADNLVKYGVKNSDELADVFKNIKVYEKQAAEFIGDARKYWTKVDTFKGIKVYQRDDLINPNLIDSKGRTNLERMLNDGIAPLDSNGDSINLHHMIQTNDSAIAEVTKKFHQQNTKTIHINPNTIPSGINRNTFDSWKRAYWKNRAKDFM</sequence>
<dbReference type="EMBL" id="UAWO01000012">
    <property type="protein sequence ID" value="SQC85679.1"/>
    <property type="molecule type" value="Genomic_DNA"/>
</dbReference>
<protein>
    <recommendedName>
        <fullName evidence="1">LHH domain-containing protein</fullName>
    </recommendedName>
</protein>
<dbReference type="RefSeq" id="WP_110003274.1">
    <property type="nucleotide sequence ID" value="NZ_CABPRN010000012.1"/>
</dbReference>